<dbReference type="AlphaFoldDB" id="A0A8C9QAQ1"/>
<feature type="transmembrane region" description="Helical" evidence="1">
    <location>
        <begin position="63"/>
        <end position="81"/>
    </location>
</feature>
<accession>A0A8C9QAQ1</accession>
<dbReference type="Ensembl" id="ENSSDAT00000021415.1">
    <property type="protein sequence ID" value="ENSSDAP00000018714.1"/>
    <property type="gene ID" value="ENSSDAG00000017091.1"/>
</dbReference>
<evidence type="ECO:0000313" key="3">
    <source>
        <dbReference type="Proteomes" id="UP000694422"/>
    </source>
</evidence>
<keyword evidence="3" id="KW-1185">Reference proteome</keyword>
<feature type="transmembrane region" description="Helical" evidence="1">
    <location>
        <begin position="40"/>
        <end position="57"/>
    </location>
</feature>
<name>A0A8C9QAQ1_SPEDA</name>
<keyword evidence="1" id="KW-0812">Transmembrane</keyword>
<sequence>MKNWQEGNHFLFSACSYVTLNKLFCLKKKKSFPFLGGKKLNLTFWFLPLLFFALLISCFSPELFSFRFCFFLFLYSLILSAHT</sequence>
<evidence type="ECO:0000256" key="1">
    <source>
        <dbReference type="SAM" id="Phobius"/>
    </source>
</evidence>
<keyword evidence="1" id="KW-1133">Transmembrane helix</keyword>
<proteinExistence type="predicted"/>
<protein>
    <submittedName>
        <fullName evidence="2">Uncharacterized protein</fullName>
    </submittedName>
</protein>
<evidence type="ECO:0000313" key="2">
    <source>
        <dbReference type="Ensembl" id="ENSSDAP00000018714.1"/>
    </source>
</evidence>
<organism evidence="2 3">
    <name type="scientific">Spermophilus dauricus</name>
    <name type="common">Daurian ground squirrel</name>
    <dbReference type="NCBI Taxonomy" id="99837"/>
    <lineage>
        <taxon>Eukaryota</taxon>
        <taxon>Metazoa</taxon>
        <taxon>Chordata</taxon>
        <taxon>Craniata</taxon>
        <taxon>Vertebrata</taxon>
        <taxon>Euteleostomi</taxon>
        <taxon>Mammalia</taxon>
        <taxon>Eutheria</taxon>
        <taxon>Euarchontoglires</taxon>
        <taxon>Glires</taxon>
        <taxon>Rodentia</taxon>
        <taxon>Sciuromorpha</taxon>
        <taxon>Sciuridae</taxon>
        <taxon>Xerinae</taxon>
        <taxon>Marmotini</taxon>
        <taxon>Spermophilus</taxon>
    </lineage>
</organism>
<reference evidence="2" key="2">
    <citation type="submission" date="2025-09" db="UniProtKB">
        <authorList>
            <consortium name="Ensembl"/>
        </authorList>
    </citation>
    <scope>IDENTIFICATION</scope>
</reference>
<reference evidence="2" key="1">
    <citation type="submission" date="2025-08" db="UniProtKB">
        <authorList>
            <consortium name="Ensembl"/>
        </authorList>
    </citation>
    <scope>IDENTIFICATION</scope>
</reference>
<keyword evidence="1" id="KW-0472">Membrane</keyword>
<dbReference type="Proteomes" id="UP000694422">
    <property type="component" value="Unplaced"/>
</dbReference>